<reference evidence="3 4" key="1">
    <citation type="submission" date="2020-08" db="EMBL/GenBank/DDBJ databases">
        <authorList>
            <person name="Koutsovoulos G."/>
            <person name="Danchin GJ E."/>
        </authorList>
    </citation>
    <scope>NUCLEOTIDE SEQUENCE [LARGE SCALE GENOMIC DNA]</scope>
</reference>
<evidence type="ECO:0000256" key="2">
    <source>
        <dbReference type="SAM" id="MobiDB-lite"/>
    </source>
</evidence>
<dbReference type="OrthoDB" id="19232at2759"/>
<dbReference type="EMBL" id="CAJEWN010000161">
    <property type="protein sequence ID" value="CAD2170001.1"/>
    <property type="molecule type" value="Genomic_DNA"/>
</dbReference>
<dbReference type="Gene3D" id="1.25.10.10">
    <property type="entry name" value="Leucine-rich Repeat Variant"/>
    <property type="match status" value="1"/>
</dbReference>
<organism evidence="3 4">
    <name type="scientific">Meloidogyne enterolobii</name>
    <name type="common">Root-knot nematode worm</name>
    <name type="synonym">Meloidogyne mayaguensis</name>
    <dbReference type="NCBI Taxonomy" id="390850"/>
    <lineage>
        <taxon>Eukaryota</taxon>
        <taxon>Metazoa</taxon>
        <taxon>Ecdysozoa</taxon>
        <taxon>Nematoda</taxon>
        <taxon>Chromadorea</taxon>
        <taxon>Rhabditida</taxon>
        <taxon>Tylenchina</taxon>
        <taxon>Tylenchomorpha</taxon>
        <taxon>Tylenchoidea</taxon>
        <taxon>Meloidogynidae</taxon>
        <taxon>Meloidogyninae</taxon>
        <taxon>Meloidogyne</taxon>
    </lineage>
</organism>
<dbReference type="InterPro" id="IPR016024">
    <property type="entry name" value="ARM-type_fold"/>
</dbReference>
<dbReference type="GO" id="GO:0005886">
    <property type="term" value="C:plasma membrane"/>
    <property type="evidence" value="ECO:0007669"/>
    <property type="project" value="TreeGrafter"/>
</dbReference>
<protein>
    <submittedName>
        <fullName evidence="3">Uncharacterized protein</fullName>
    </submittedName>
</protein>
<dbReference type="SUPFAM" id="SSF48371">
    <property type="entry name" value="ARM repeat"/>
    <property type="match status" value="1"/>
</dbReference>
<dbReference type="InterPro" id="IPR011989">
    <property type="entry name" value="ARM-like"/>
</dbReference>
<dbReference type="Pfam" id="PF21052">
    <property type="entry name" value="EFR3_ARM"/>
    <property type="match status" value="1"/>
</dbReference>
<gene>
    <name evidence="3" type="ORF">MENT_LOCUS21372</name>
</gene>
<dbReference type="AlphaFoldDB" id="A0A6V7V6B0"/>
<dbReference type="PANTHER" id="PTHR12444:SF8">
    <property type="entry name" value="PROTEIN EFR3 HOMOLOG CMP44E"/>
    <property type="match status" value="1"/>
</dbReference>
<feature type="region of interest" description="Disordered" evidence="2">
    <location>
        <begin position="768"/>
        <end position="807"/>
    </location>
</feature>
<comment type="caution">
    <text evidence="3">The sequence shown here is derived from an EMBL/GenBank/DDBJ whole genome shotgun (WGS) entry which is preliminary data.</text>
</comment>
<name>A0A6V7V6B0_MELEN</name>
<dbReference type="PANTHER" id="PTHR12444">
    <property type="entry name" value="PROTEIN EFR3 HOMOLOG CMP44E"/>
    <property type="match status" value="1"/>
</dbReference>
<sequence length="1016" mass="115343">MNHFCCCSSCKPRYKRVVDHIYPRMPPYDVPVSGNMQKLTFYSIFHPEKLNRIGIYLVQRLSRDLGRQKVADVKVAVDAIDQLLKSCHGSPSINQFIESFLLMVQRLLETNDPQMEKLATDLFVRFSGIEEDSPSYHRQYDFFISKFSSMCHANRGDYVRSQRFNGLRGLRGVIWKSASDDLQANIWEKQHMNKIIPSILFNFQDENDEVDDQRFDHTTEMLFHPEQQNGSIAEAEPRNLALQCLRELFQKCSFGSLKSVLEPVFRHFDLHNKWDPPPTFAIKTFKAILYSIQSQNSYFVIQELINQLEQVQNGESNVRVGMATVLANIVSIAGTSIGPLLLAIFNSLLKLLRSSVEFQQSKQCVDLEKEKLFQNTLINALGDFASALPDYQKVEIMMFTAGSIPNVESTVNLKTERMCEAFLQKSSCKNLVRGGNKFYLATVFTDAFLRTLLQLQLTRDAEVRLIAHQIFQTLLDRHDNQQKLEHLLLILPEMRMEDLPLIVEKCSRQDSLFMRRNIHVIVSTLYRSVVIAEPENSVSIEKQYFAFLCSLALILVEVGNDETQVELFRLAFALQQYALDEQLCEEKAINIHNLVSRYMSLSSQLASIPALCQHVQQVINLRAQRAHPLLNINNTDKPKSIVNNVEIKLADEKQDQPISEEVENGAAFSPPPGKAPIAHMDSEEDFLPSVPGSKASTSRNQRVPESNTSGKMNGLPTENDPELLFCAETAYEAIKESNKESQRLLQPFTPINVSKSLFTSFEVSSIATGQKSTQKRGSSGTQLAALDLPTTDKSKSTTSTSGGLMFSSPLDRNKSAIEINGDICDHSQNNFCSNLKEMDETKKTLSQQDSIDTVSVGSSSVDWSPPDTAIHSRRNTVLSGQKNLNLPITVEQLRILANTPLNVAEEERRDQAWEHFFNLKSMNLFFRKRVEKCLKMFRDKNQQQLSELFRHHQRHCSCSSTGPPCPHGNGESQETLAQTLQRLTLRHDEKTRIRMFGQQAPPATIFDIKFPSSFEF</sequence>
<evidence type="ECO:0000313" key="4">
    <source>
        <dbReference type="Proteomes" id="UP000580250"/>
    </source>
</evidence>
<dbReference type="GO" id="GO:0072659">
    <property type="term" value="P:protein localization to plasma membrane"/>
    <property type="evidence" value="ECO:0007669"/>
    <property type="project" value="TreeGrafter"/>
</dbReference>
<evidence type="ECO:0000256" key="1">
    <source>
        <dbReference type="ARBA" id="ARBA00010216"/>
    </source>
</evidence>
<dbReference type="InterPro" id="IPR051851">
    <property type="entry name" value="EFR3_Homologs"/>
</dbReference>
<comment type="similarity">
    <text evidence="1">Belongs to the EFR3 family.</text>
</comment>
<feature type="compositionally biased region" description="Polar residues" evidence="2">
    <location>
        <begin position="694"/>
        <end position="711"/>
    </location>
</feature>
<proteinExistence type="inferred from homology"/>
<accession>A0A6V7V6B0</accession>
<feature type="region of interest" description="Disordered" evidence="2">
    <location>
        <begin position="652"/>
        <end position="719"/>
    </location>
</feature>
<dbReference type="InterPro" id="IPR049152">
    <property type="entry name" value="EFR3-like_ARM"/>
</dbReference>
<evidence type="ECO:0000313" key="3">
    <source>
        <dbReference type="EMBL" id="CAD2170001.1"/>
    </source>
</evidence>
<feature type="compositionally biased region" description="Polar residues" evidence="2">
    <location>
        <begin position="768"/>
        <end position="782"/>
    </location>
</feature>
<dbReference type="Proteomes" id="UP000580250">
    <property type="component" value="Unassembled WGS sequence"/>
</dbReference>